<dbReference type="PANTHER" id="PTHR43031">
    <property type="entry name" value="FAD-DEPENDENT OXIDOREDUCTASE"/>
    <property type="match status" value="1"/>
</dbReference>
<dbReference type="Pfam" id="PF00581">
    <property type="entry name" value="Rhodanese"/>
    <property type="match status" value="1"/>
</dbReference>
<evidence type="ECO:0000313" key="3">
    <source>
        <dbReference type="EMBL" id="MBN8799412.1"/>
    </source>
</evidence>
<dbReference type="EMBL" id="JAFKMG010000797">
    <property type="protein sequence ID" value="MBN8799412.1"/>
    <property type="molecule type" value="Genomic_DNA"/>
</dbReference>
<organism evidence="3 4">
    <name type="scientific">Stenotrophomonas nitritireducens</name>
    <dbReference type="NCBI Taxonomy" id="83617"/>
    <lineage>
        <taxon>Bacteria</taxon>
        <taxon>Pseudomonadati</taxon>
        <taxon>Pseudomonadota</taxon>
        <taxon>Gammaproteobacteria</taxon>
        <taxon>Lysobacterales</taxon>
        <taxon>Lysobacteraceae</taxon>
        <taxon>Stenotrophomonas</taxon>
    </lineage>
</organism>
<dbReference type="InterPro" id="IPR050229">
    <property type="entry name" value="GlpE_sulfurtransferase"/>
</dbReference>
<gene>
    <name evidence="3" type="ORF">J0H45_08660</name>
</gene>
<evidence type="ECO:0000313" key="4">
    <source>
        <dbReference type="Proteomes" id="UP000664815"/>
    </source>
</evidence>
<sequence length="147" mass="15398">MNYEELLAFAGRNPMLSLAFAGLTIAIIVTEIARLFRGYKSIKPAELTHLINGGNTVVIDLSAGSDFEKGHITGSRNVQPAQLTPTHKLLASARQSPVVLVCRTGTGTASSNAAKALKKAGFEQVSVLDGGIAAWQAADLPLVKGRG</sequence>
<keyword evidence="1" id="KW-0472">Membrane</keyword>
<comment type="caution">
    <text evidence="3">The sequence shown here is derived from an EMBL/GenBank/DDBJ whole genome shotgun (WGS) entry which is preliminary data.</text>
</comment>
<name>A0A9D8KY78_9GAMM</name>
<reference evidence="3" key="1">
    <citation type="submission" date="2021-02" db="EMBL/GenBank/DDBJ databases">
        <title>Thiocyanate and organic carbon inputs drive convergent selection for specific autotrophic Afipia and Thiobacillus strains within complex microbiomes.</title>
        <authorList>
            <person name="Huddy R.J."/>
            <person name="Sachdeva R."/>
            <person name="Kadzinga F."/>
            <person name="Kantor R.S."/>
            <person name="Harrison S.T.L."/>
            <person name="Banfield J.F."/>
        </authorList>
    </citation>
    <scope>NUCLEOTIDE SEQUENCE</scope>
    <source>
        <strain evidence="3">SCN18_10_11_15_R1_P_69_7</strain>
    </source>
</reference>
<protein>
    <submittedName>
        <fullName evidence="3">Rhodanese-like domain-containing protein</fullName>
    </submittedName>
</protein>
<dbReference type="InterPro" id="IPR001763">
    <property type="entry name" value="Rhodanese-like_dom"/>
</dbReference>
<dbReference type="CDD" id="cd00158">
    <property type="entry name" value="RHOD"/>
    <property type="match status" value="1"/>
</dbReference>
<feature type="domain" description="Rhodanese" evidence="2">
    <location>
        <begin position="52"/>
        <end position="144"/>
    </location>
</feature>
<proteinExistence type="predicted"/>
<dbReference type="InterPro" id="IPR036873">
    <property type="entry name" value="Rhodanese-like_dom_sf"/>
</dbReference>
<dbReference type="Gene3D" id="3.40.250.10">
    <property type="entry name" value="Rhodanese-like domain"/>
    <property type="match status" value="1"/>
</dbReference>
<evidence type="ECO:0000259" key="2">
    <source>
        <dbReference type="PROSITE" id="PS50206"/>
    </source>
</evidence>
<feature type="transmembrane region" description="Helical" evidence="1">
    <location>
        <begin position="15"/>
        <end position="36"/>
    </location>
</feature>
<keyword evidence="1" id="KW-0812">Transmembrane</keyword>
<dbReference type="SUPFAM" id="SSF52821">
    <property type="entry name" value="Rhodanese/Cell cycle control phosphatase"/>
    <property type="match status" value="1"/>
</dbReference>
<accession>A0A9D8KY78</accession>
<dbReference type="SMART" id="SM00450">
    <property type="entry name" value="RHOD"/>
    <property type="match status" value="1"/>
</dbReference>
<dbReference type="PROSITE" id="PS50206">
    <property type="entry name" value="RHODANESE_3"/>
    <property type="match status" value="1"/>
</dbReference>
<dbReference type="AlphaFoldDB" id="A0A9D8KY78"/>
<dbReference type="PANTHER" id="PTHR43031:SF18">
    <property type="entry name" value="RHODANESE-RELATED SULFURTRANSFERASES"/>
    <property type="match status" value="1"/>
</dbReference>
<evidence type="ECO:0000256" key="1">
    <source>
        <dbReference type="SAM" id="Phobius"/>
    </source>
</evidence>
<keyword evidence="1" id="KW-1133">Transmembrane helix</keyword>
<dbReference type="Proteomes" id="UP000664815">
    <property type="component" value="Unassembled WGS sequence"/>
</dbReference>